<sequence length="76" mass="8278">MRVVLWEMNAGTERQYITLVITWQLCEVGACRACMMQLAGSPARLLPAPHIDKDGAASLRPFSFGSSALFDATSAF</sequence>
<name>A0AA88TF82_9TELE</name>
<keyword evidence="2" id="KW-1185">Reference proteome</keyword>
<organism evidence="1 2">
    <name type="scientific">Cirrhinus molitorella</name>
    <name type="common">mud carp</name>
    <dbReference type="NCBI Taxonomy" id="172907"/>
    <lineage>
        <taxon>Eukaryota</taxon>
        <taxon>Metazoa</taxon>
        <taxon>Chordata</taxon>
        <taxon>Craniata</taxon>
        <taxon>Vertebrata</taxon>
        <taxon>Euteleostomi</taxon>
        <taxon>Actinopterygii</taxon>
        <taxon>Neopterygii</taxon>
        <taxon>Teleostei</taxon>
        <taxon>Ostariophysi</taxon>
        <taxon>Cypriniformes</taxon>
        <taxon>Cyprinidae</taxon>
        <taxon>Labeoninae</taxon>
        <taxon>Labeonini</taxon>
        <taxon>Cirrhinus</taxon>
    </lineage>
</organism>
<dbReference type="AlphaFoldDB" id="A0AA88TF82"/>
<dbReference type="Proteomes" id="UP001187343">
    <property type="component" value="Unassembled WGS sequence"/>
</dbReference>
<evidence type="ECO:0000313" key="1">
    <source>
        <dbReference type="EMBL" id="KAK2876170.1"/>
    </source>
</evidence>
<protein>
    <submittedName>
        <fullName evidence="1">Uncharacterized protein</fullName>
    </submittedName>
</protein>
<reference evidence="1" key="1">
    <citation type="submission" date="2023-08" db="EMBL/GenBank/DDBJ databases">
        <title>Chromosome-level Genome Assembly of mud carp (Cirrhinus molitorella).</title>
        <authorList>
            <person name="Liu H."/>
        </authorList>
    </citation>
    <scope>NUCLEOTIDE SEQUENCE</scope>
    <source>
        <strain evidence="1">Prfri</strain>
        <tissue evidence="1">Muscle</tissue>
    </source>
</reference>
<comment type="caution">
    <text evidence="1">The sequence shown here is derived from an EMBL/GenBank/DDBJ whole genome shotgun (WGS) entry which is preliminary data.</text>
</comment>
<proteinExistence type="predicted"/>
<accession>A0AA88TF82</accession>
<evidence type="ECO:0000313" key="2">
    <source>
        <dbReference type="Proteomes" id="UP001187343"/>
    </source>
</evidence>
<gene>
    <name evidence="1" type="ORF">Q8A67_020266</name>
</gene>
<dbReference type="EMBL" id="JAUYZG010000020">
    <property type="protein sequence ID" value="KAK2876170.1"/>
    <property type="molecule type" value="Genomic_DNA"/>
</dbReference>